<sequence length="81" mass="9096">MKLKQIFATLGIVVTLSGAGATVTPVVTAQAKSYVVIAPRYGKKSHHSRHCRGLNAAKSTKRVSWKWAKHHNRPLCHWCYR</sequence>
<dbReference type="Proteomes" id="UP001596191">
    <property type="component" value="Unassembled WGS sequence"/>
</dbReference>
<keyword evidence="1" id="KW-0732">Signal</keyword>
<protein>
    <submittedName>
        <fullName evidence="2">Uncharacterized protein</fullName>
    </submittedName>
</protein>
<dbReference type="EMBL" id="JBHSSJ010000003">
    <property type="protein sequence ID" value="MFC6274537.1"/>
    <property type="molecule type" value="Genomic_DNA"/>
</dbReference>
<organism evidence="2 3">
    <name type="scientific">Levilactobacillus tangyuanensis</name>
    <dbReference type="NCBI Taxonomy" id="2486021"/>
    <lineage>
        <taxon>Bacteria</taxon>
        <taxon>Bacillati</taxon>
        <taxon>Bacillota</taxon>
        <taxon>Bacilli</taxon>
        <taxon>Lactobacillales</taxon>
        <taxon>Lactobacillaceae</taxon>
        <taxon>Levilactobacillus</taxon>
    </lineage>
</organism>
<comment type="caution">
    <text evidence="2">The sequence shown here is derived from an EMBL/GenBank/DDBJ whole genome shotgun (WGS) entry which is preliminary data.</text>
</comment>
<dbReference type="RefSeq" id="WP_125642651.1">
    <property type="nucleotide sequence ID" value="NZ_JBHSSJ010000003.1"/>
</dbReference>
<accession>A0ABW1TN38</accession>
<gene>
    <name evidence="2" type="ORF">ACFQET_03305</name>
</gene>
<proteinExistence type="predicted"/>
<evidence type="ECO:0000313" key="2">
    <source>
        <dbReference type="EMBL" id="MFC6274537.1"/>
    </source>
</evidence>
<evidence type="ECO:0000313" key="3">
    <source>
        <dbReference type="Proteomes" id="UP001596191"/>
    </source>
</evidence>
<keyword evidence="3" id="KW-1185">Reference proteome</keyword>
<feature type="chain" id="PRO_5046792896" evidence="1">
    <location>
        <begin position="22"/>
        <end position="81"/>
    </location>
</feature>
<name>A0ABW1TN38_9LACO</name>
<reference evidence="3" key="1">
    <citation type="journal article" date="2019" name="Int. J. Syst. Evol. Microbiol.">
        <title>The Global Catalogue of Microorganisms (GCM) 10K type strain sequencing project: providing services to taxonomists for standard genome sequencing and annotation.</title>
        <authorList>
            <consortium name="The Broad Institute Genomics Platform"/>
            <consortium name="The Broad Institute Genome Sequencing Center for Infectious Disease"/>
            <person name="Wu L."/>
            <person name="Ma J."/>
        </authorList>
    </citation>
    <scope>NUCLEOTIDE SEQUENCE [LARGE SCALE GENOMIC DNA]</scope>
    <source>
        <strain evidence="3">CCM 8907</strain>
    </source>
</reference>
<evidence type="ECO:0000256" key="1">
    <source>
        <dbReference type="SAM" id="SignalP"/>
    </source>
</evidence>
<feature type="signal peptide" evidence="1">
    <location>
        <begin position="1"/>
        <end position="21"/>
    </location>
</feature>